<dbReference type="InterPro" id="IPR012337">
    <property type="entry name" value="RNaseH-like_sf"/>
</dbReference>
<dbReference type="Pfam" id="PF14291">
    <property type="entry name" value="DUF4371"/>
    <property type="match status" value="1"/>
</dbReference>
<feature type="compositionally biased region" description="Polar residues" evidence="1">
    <location>
        <begin position="11"/>
        <end position="32"/>
    </location>
</feature>
<dbReference type="PANTHER" id="PTHR11697">
    <property type="entry name" value="GENERAL TRANSCRIPTION FACTOR 2-RELATED ZINC FINGER PROTEIN"/>
    <property type="match status" value="1"/>
</dbReference>
<comment type="caution">
    <text evidence="3">The sequence shown here is derived from an EMBL/GenBank/DDBJ whole genome shotgun (WGS) entry which is preliminary data.</text>
</comment>
<proteinExistence type="predicted"/>
<dbReference type="SUPFAM" id="SSF53098">
    <property type="entry name" value="Ribonuclease H-like"/>
    <property type="match status" value="1"/>
</dbReference>
<evidence type="ECO:0000259" key="2">
    <source>
        <dbReference type="Pfam" id="PF14291"/>
    </source>
</evidence>
<reference evidence="3" key="1">
    <citation type="submission" date="2022-08" db="EMBL/GenBank/DDBJ databases">
        <authorList>
            <person name="Gutierrez-Valencia J."/>
        </authorList>
    </citation>
    <scope>NUCLEOTIDE SEQUENCE</scope>
</reference>
<accession>A0AAV0LNJ4</accession>
<evidence type="ECO:0000256" key="1">
    <source>
        <dbReference type="SAM" id="MobiDB-lite"/>
    </source>
</evidence>
<name>A0AAV0LNJ4_9ROSI</name>
<gene>
    <name evidence="3" type="ORF">LITE_LOCUS24784</name>
</gene>
<feature type="domain" description="DUF4371" evidence="2">
    <location>
        <begin position="176"/>
        <end position="262"/>
    </location>
</feature>
<evidence type="ECO:0000313" key="3">
    <source>
        <dbReference type="EMBL" id="CAI0435663.1"/>
    </source>
</evidence>
<organism evidence="3 4">
    <name type="scientific">Linum tenue</name>
    <dbReference type="NCBI Taxonomy" id="586396"/>
    <lineage>
        <taxon>Eukaryota</taxon>
        <taxon>Viridiplantae</taxon>
        <taxon>Streptophyta</taxon>
        <taxon>Embryophyta</taxon>
        <taxon>Tracheophyta</taxon>
        <taxon>Spermatophyta</taxon>
        <taxon>Magnoliopsida</taxon>
        <taxon>eudicotyledons</taxon>
        <taxon>Gunneridae</taxon>
        <taxon>Pentapetalae</taxon>
        <taxon>rosids</taxon>
        <taxon>fabids</taxon>
        <taxon>Malpighiales</taxon>
        <taxon>Linaceae</taxon>
        <taxon>Linum</taxon>
    </lineage>
</organism>
<dbReference type="Proteomes" id="UP001154282">
    <property type="component" value="Unassembled WGS sequence"/>
</dbReference>
<dbReference type="PANTHER" id="PTHR11697:SF230">
    <property type="entry name" value="ZINC FINGER, MYM DOMAIN CONTAINING 1"/>
    <property type="match status" value="1"/>
</dbReference>
<protein>
    <recommendedName>
        <fullName evidence="2">DUF4371 domain-containing protein</fullName>
    </recommendedName>
</protein>
<feature type="non-terminal residue" evidence="3">
    <location>
        <position position="1"/>
    </location>
</feature>
<sequence>PSKSKREHSTKANSQFTFGKQRSSSPRSAFPQNTPASSLFISVHSSGVKTQLFGQPPSHLRDYVRAPPAIIVTFFVAVAVGIQDSASSNHRAFAQSPSHLPTMKRKQKKLDAFFPRNVLPCTGNHFEEEVQVVPRALNLGIDERSNVVVNEDSLISPRVTNPSFALIERDPGLLIKKQTSEEVKKNRIRVKASIDSARWLALQGAAFRAHDETLHSKNRGNFIELIDRFSYYNDEVKSTVLGNAPKNAKYTSSDIQKQILHVQLRRQGYDGASNMRGEWNGLKALFLKDHPQDYYVHCMAHRLQLALVAASKDVTAVHEFFIDLAHIVNVVNASSKRHDQLEVVEAAMIAQLVAGEEIATGTSVNQMSTLQGAGDTRWSSHLNSISSVIRLYESSYKVLEDIKKDGYTAKNKGDARVALRKMSSYEFIFILLLLNDIFGTTDTLCRALQHKSQDIVNAMSLVEITKMVLKEMRDEGWDSFLTKVNKFCKDYSITVPDFSASHFEGRPCRQVDTITNEHHYHFDIFNAALDVQIEELRARFEEKIVELLKLSSSLDPSNGYKAFDVNAICSLAGKSFGFF</sequence>
<dbReference type="InterPro" id="IPR025398">
    <property type="entry name" value="DUF4371"/>
</dbReference>
<keyword evidence="4" id="KW-1185">Reference proteome</keyword>
<dbReference type="AlphaFoldDB" id="A0AAV0LNJ4"/>
<dbReference type="EMBL" id="CAMGYJ010000006">
    <property type="protein sequence ID" value="CAI0435663.1"/>
    <property type="molecule type" value="Genomic_DNA"/>
</dbReference>
<dbReference type="InterPro" id="IPR055298">
    <property type="entry name" value="AtLOH3-like"/>
</dbReference>
<evidence type="ECO:0000313" key="4">
    <source>
        <dbReference type="Proteomes" id="UP001154282"/>
    </source>
</evidence>
<feature type="region of interest" description="Disordered" evidence="1">
    <location>
        <begin position="1"/>
        <end position="32"/>
    </location>
</feature>